<dbReference type="EMBL" id="BGPR01001333">
    <property type="protein sequence ID" value="GBM51365.1"/>
    <property type="molecule type" value="Genomic_DNA"/>
</dbReference>
<evidence type="ECO:0000256" key="2">
    <source>
        <dbReference type="ARBA" id="ARBA00023242"/>
    </source>
</evidence>
<comment type="caution">
    <text evidence="4">The sequence shown here is derived from an EMBL/GenBank/DDBJ whole genome shotgun (WGS) entry which is preliminary data.</text>
</comment>
<name>A0A4Y2GF62_ARAVE</name>
<reference evidence="4 5" key="1">
    <citation type="journal article" date="2019" name="Sci. Rep.">
        <title>Orb-weaving spider Araneus ventricosus genome elucidates the spidroin gene catalogue.</title>
        <authorList>
            <person name="Kono N."/>
            <person name="Nakamura H."/>
            <person name="Ohtoshi R."/>
            <person name="Moran D.A.P."/>
            <person name="Shinohara A."/>
            <person name="Yoshida Y."/>
            <person name="Fujiwara M."/>
            <person name="Mori M."/>
            <person name="Tomita M."/>
            <person name="Arakawa K."/>
        </authorList>
    </citation>
    <scope>NUCLEOTIDE SEQUENCE [LARGE SCALE GENOMIC DNA]</scope>
</reference>
<accession>A0A4Y2GF62</accession>
<dbReference type="GO" id="GO:0003677">
    <property type="term" value="F:DNA binding"/>
    <property type="evidence" value="ECO:0007669"/>
    <property type="project" value="UniProtKB-KW"/>
</dbReference>
<dbReference type="Pfam" id="PF05225">
    <property type="entry name" value="HTH_psq"/>
    <property type="match status" value="1"/>
</dbReference>
<gene>
    <name evidence="4" type="ORF">AVEN_110815_1</name>
</gene>
<proteinExistence type="predicted"/>
<keyword evidence="5" id="KW-1185">Reference proteome</keyword>
<evidence type="ECO:0000313" key="5">
    <source>
        <dbReference type="Proteomes" id="UP000499080"/>
    </source>
</evidence>
<dbReference type="Proteomes" id="UP000499080">
    <property type="component" value="Unassembled WGS sequence"/>
</dbReference>
<sequence length="157" mass="18346">MVRSYQRKTDRSNLSEDIIEKAVKDVILNNKSIREAAKHYNLTKSMLHKRVNIAKSQCKELNSERNAEEIDVKTTKVIGRNKYRCHQVFADEEEQLLSEYFLMSSKIHYGLTFLQARALAFQYAEKLGKAMPSSWNVNECAGIDWMQSFMKRHPRLS</sequence>
<evidence type="ECO:0000256" key="1">
    <source>
        <dbReference type="ARBA" id="ARBA00023125"/>
    </source>
</evidence>
<dbReference type="InterPro" id="IPR006600">
    <property type="entry name" value="HTH_CenpB_DNA-bd_dom"/>
</dbReference>
<evidence type="ECO:0000259" key="3">
    <source>
        <dbReference type="PROSITE" id="PS51253"/>
    </source>
</evidence>
<organism evidence="4 5">
    <name type="scientific">Araneus ventricosus</name>
    <name type="common">Orbweaver spider</name>
    <name type="synonym">Epeira ventricosa</name>
    <dbReference type="NCBI Taxonomy" id="182803"/>
    <lineage>
        <taxon>Eukaryota</taxon>
        <taxon>Metazoa</taxon>
        <taxon>Ecdysozoa</taxon>
        <taxon>Arthropoda</taxon>
        <taxon>Chelicerata</taxon>
        <taxon>Arachnida</taxon>
        <taxon>Araneae</taxon>
        <taxon>Araneomorphae</taxon>
        <taxon>Entelegynae</taxon>
        <taxon>Araneoidea</taxon>
        <taxon>Araneidae</taxon>
        <taxon>Araneus</taxon>
    </lineage>
</organism>
<dbReference type="AlphaFoldDB" id="A0A4Y2GF62"/>
<feature type="domain" description="HTH CENPB-type" evidence="3">
    <location>
        <begin position="81"/>
        <end position="157"/>
    </location>
</feature>
<dbReference type="OrthoDB" id="6433005at2759"/>
<evidence type="ECO:0000313" key="4">
    <source>
        <dbReference type="EMBL" id="GBM51365.1"/>
    </source>
</evidence>
<keyword evidence="1" id="KW-0238">DNA-binding</keyword>
<protein>
    <recommendedName>
        <fullName evidence="3">HTH CENPB-type domain-containing protein</fullName>
    </recommendedName>
</protein>
<keyword evidence="2" id="KW-0539">Nucleus</keyword>
<dbReference type="PROSITE" id="PS51253">
    <property type="entry name" value="HTH_CENPB"/>
    <property type="match status" value="1"/>
</dbReference>
<dbReference type="InterPro" id="IPR007889">
    <property type="entry name" value="HTH_Psq"/>
</dbReference>